<protein>
    <submittedName>
        <fullName evidence="2">Uncharacterized protein</fullName>
    </submittedName>
</protein>
<feature type="compositionally biased region" description="Basic and acidic residues" evidence="1">
    <location>
        <begin position="1"/>
        <end position="10"/>
    </location>
</feature>
<accession>A0A1R1PYF1</accession>
<dbReference type="AlphaFoldDB" id="A0A1R1PYF1"/>
<feature type="compositionally biased region" description="Low complexity" evidence="1">
    <location>
        <begin position="11"/>
        <end position="29"/>
    </location>
</feature>
<feature type="compositionally biased region" description="Polar residues" evidence="1">
    <location>
        <begin position="57"/>
        <end position="66"/>
    </location>
</feature>
<evidence type="ECO:0000256" key="1">
    <source>
        <dbReference type="SAM" id="MobiDB-lite"/>
    </source>
</evidence>
<gene>
    <name evidence="2" type="ORF">AX774_g444</name>
</gene>
<evidence type="ECO:0000313" key="2">
    <source>
        <dbReference type="EMBL" id="OMH85980.1"/>
    </source>
</evidence>
<name>A0A1R1PYF1_ZANCU</name>
<proteinExistence type="predicted"/>
<comment type="caution">
    <text evidence="2">The sequence shown here is derived from an EMBL/GenBank/DDBJ whole genome shotgun (WGS) entry which is preliminary data.</text>
</comment>
<feature type="compositionally biased region" description="Low complexity" evidence="1">
    <location>
        <begin position="123"/>
        <end position="135"/>
    </location>
</feature>
<dbReference type="Proteomes" id="UP000188320">
    <property type="component" value="Unassembled WGS sequence"/>
</dbReference>
<organism evidence="2 3">
    <name type="scientific">Zancudomyces culisetae</name>
    <name type="common">Gut fungus</name>
    <name type="synonym">Smittium culisetae</name>
    <dbReference type="NCBI Taxonomy" id="1213189"/>
    <lineage>
        <taxon>Eukaryota</taxon>
        <taxon>Fungi</taxon>
        <taxon>Fungi incertae sedis</taxon>
        <taxon>Zoopagomycota</taxon>
        <taxon>Kickxellomycotina</taxon>
        <taxon>Harpellomycetes</taxon>
        <taxon>Harpellales</taxon>
        <taxon>Legeriomycetaceae</taxon>
        <taxon>Zancudomyces</taxon>
    </lineage>
</organism>
<sequence>MKIKERDKAATKSSQKNSSPSISSIPTQVSKKRKQSRKSGPFKILKIRLHFRDSEKASINSAELPTSSPSSNSRKRKSRGKDNHPSSPLADKSKNLKKHRTNLLDFFHPNDLDSVSDGESKSKSNSKTVTKNNNSAKGAENKDSNETGSEDFSEEQDPYKPLYFNYRLNKFEASTDGLAPTSDDERLFNQLLDSLDHNQYHKASFIYI</sequence>
<dbReference type="EMBL" id="LSSK01000025">
    <property type="protein sequence ID" value="OMH85980.1"/>
    <property type="molecule type" value="Genomic_DNA"/>
</dbReference>
<feature type="region of interest" description="Disordered" evidence="1">
    <location>
        <begin position="1"/>
        <end position="158"/>
    </location>
</feature>
<reference evidence="3" key="1">
    <citation type="submission" date="2017-01" db="EMBL/GenBank/DDBJ databases">
        <authorList>
            <person name="Wang Y."/>
            <person name="White M."/>
            <person name="Kvist S."/>
            <person name="Moncalvo J.-M."/>
        </authorList>
    </citation>
    <scope>NUCLEOTIDE SEQUENCE [LARGE SCALE GENOMIC DNA]</scope>
    <source>
        <strain evidence="3">COL-18-3</strain>
    </source>
</reference>
<evidence type="ECO:0000313" key="3">
    <source>
        <dbReference type="Proteomes" id="UP000188320"/>
    </source>
</evidence>
<keyword evidence="3" id="KW-1185">Reference proteome</keyword>